<organism evidence="1 2">
    <name type="scientific">Mugilogobius chulae</name>
    <name type="common">yellowstripe goby</name>
    <dbReference type="NCBI Taxonomy" id="88201"/>
    <lineage>
        <taxon>Eukaryota</taxon>
        <taxon>Metazoa</taxon>
        <taxon>Chordata</taxon>
        <taxon>Craniata</taxon>
        <taxon>Vertebrata</taxon>
        <taxon>Euteleostomi</taxon>
        <taxon>Actinopterygii</taxon>
        <taxon>Neopterygii</taxon>
        <taxon>Teleostei</taxon>
        <taxon>Neoteleostei</taxon>
        <taxon>Acanthomorphata</taxon>
        <taxon>Gobiaria</taxon>
        <taxon>Gobiiformes</taxon>
        <taxon>Gobioidei</taxon>
        <taxon>Gobiidae</taxon>
        <taxon>Gobionellinae</taxon>
        <taxon>Mugilogobius</taxon>
    </lineage>
</organism>
<evidence type="ECO:0000313" key="1">
    <source>
        <dbReference type="EMBL" id="KAK7882692.1"/>
    </source>
</evidence>
<dbReference type="AlphaFoldDB" id="A0AAW0MZY3"/>
<dbReference type="Proteomes" id="UP001460270">
    <property type="component" value="Unassembled WGS sequence"/>
</dbReference>
<protein>
    <submittedName>
        <fullName evidence="1">Uncharacterized protein</fullName>
    </submittedName>
</protein>
<proteinExistence type="predicted"/>
<reference evidence="2" key="1">
    <citation type="submission" date="2024-04" db="EMBL/GenBank/DDBJ databases">
        <title>Salinicola lusitanus LLJ914,a marine bacterium isolated from the Okinawa Trough.</title>
        <authorList>
            <person name="Li J."/>
        </authorList>
    </citation>
    <scope>NUCLEOTIDE SEQUENCE [LARGE SCALE GENOMIC DNA]</scope>
</reference>
<dbReference type="EMBL" id="JBBPFD010000021">
    <property type="protein sequence ID" value="KAK7882692.1"/>
    <property type="molecule type" value="Genomic_DNA"/>
</dbReference>
<sequence>MEADVPDASVVKVLARAAGSVALEHFHAVSVRNSLGYTVFTLSNTMWHQWKSVYSQAQRQGLSGGPEAEREDLTGDLEEEVPVLCLGQRLCEISPSTQEFSEQVCVCLRRRKGGRVWSG</sequence>
<comment type="caution">
    <text evidence="1">The sequence shown here is derived from an EMBL/GenBank/DDBJ whole genome shotgun (WGS) entry which is preliminary data.</text>
</comment>
<accession>A0AAW0MZY3</accession>
<name>A0AAW0MZY3_9GOBI</name>
<evidence type="ECO:0000313" key="2">
    <source>
        <dbReference type="Proteomes" id="UP001460270"/>
    </source>
</evidence>
<gene>
    <name evidence="1" type="ORF">WMY93_028866</name>
</gene>
<keyword evidence="2" id="KW-1185">Reference proteome</keyword>